<feature type="transmembrane region" description="Helical" evidence="2">
    <location>
        <begin position="30"/>
        <end position="50"/>
    </location>
</feature>
<feature type="region of interest" description="Disordered" evidence="1">
    <location>
        <begin position="175"/>
        <end position="278"/>
    </location>
</feature>
<feature type="compositionally biased region" description="Polar residues" evidence="1">
    <location>
        <begin position="248"/>
        <end position="278"/>
    </location>
</feature>
<feature type="region of interest" description="Disordered" evidence="1">
    <location>
        <begin position="308"/>
        <end position="335"/>
    </location>
</feature>
<dbReference type="EMBL" id="JAABOA010004275">
    <property type="protein sequence ID" value="KAF9577870.1"/>
    <property type="molecule type" value="Genomic_DNA"/>
</dbReference>
<keyword evidence="2" id="KW-0472">Membrane</keyword>
<feature type="compositionally biased region" description="Low complexity" evidence="1">
    <location>
        <begin position="205"/>
        <end position="224"/>
    </location>
</feature>
<evidence type="ECO:0000313" key="3">
    <source>
        <dbReference type="EMBL" id="KAF9577870.1"/>
    </source>
</evidence>
<organism evidence="3 4">
    <name type="scientific">Lunasporangiospora selenospora</name>
    <dbReference type="NCBI Taxonomy" id="979761"/>
    <lineage>
        <taxon>Eukaryota</taxon>
        <taxon>Fungi</taxon>
        <taxon>Fungi incertae sedis</taxon>
        <taxon>Mucoromycota</taxon>
        <taxon>Mortierellomycotina</taxon>
        <taxon>Mortierellomycetes</taxon>
        <taxon>Mortierellales</taxon>
        <taxon>Mortierellaceae</taxon>
        <taxon>Lunasporangiospora</taxon>
    </lineage>
</organism>
<keyword evidence="2" id="KW-0812">Transmembrane</keyword>
<evidence type="ECO:0000256" key="2">
    <source>
        <dbReference type="SAM" id="Phobius"/>
    </source>
</evidence>
<feature type="transmembrane region" description="Helical" evidence="2">
    <location>
        <begin position="78"/>
        <end position="96"/>
    </location>
</feature>
<protein>
    <submittedName>
        <fullName evidence="3">Uncharacterized protein</fullName>
    </submittedName>
</protein>
<keyword evidence="4" id="KW-1185">Reference proteome</keyword>
<feature type="compositionally biased region" description="Polar residues" evidence="1">
    <location>
        <begin position="225"/>
        <end position="239"/>
    </location>
</feature>
<comment type="caution">
    <text evidence="3">The sequence shown here is derived from an EMBL/GenBank/DDBJ whole genome shotgun (WGS) entry which is preliminary data.</text>
</comment>
<name>A0A9P6KAP2_9FUNG</name>
<dbReference type="OrthoDB" id="2397585at2759"/>
<evidence type="ECO:0000256" key="1">
    <source>
        <dbReference type="SAM" id="MobiDB-lite"/>
    </source>
</evidence>
<reference evidence="3" key="1">
    <citation type="journal article" date="2020" name="Fungal Divers.">
        <title>Resolving the Mortierellaceae phylogeny through synthesis of multi-gene phylogenetics and phylogenomics.</title>
        <authorList>
            <person name="Vandepol N."/>
            <person name="Liber J."/>
            <person name="Desiro A."/>
            <person name="Na H."/>
            <person name="Kennedy M."/>
            <person name="Barry K."/>
            <person name="Grigoriev I.V."/>
            <person name="Miller A.N."/>
            <person name="O'Donnell K."/>
            <person name="Stajich J.E."/>
            <person name="Bonito G."/>
        </authorList>
    </citation>
    <scope>NUCLEOTIDE SEQUENCE</scope>
    <source>
        <strain evidence="3">KOD1015</strain>
    </source>
</reference>
<sequence>MGTIFYQLHAISSECALLIRCRSFTSYPRMVTFLAIPTWLIRLGLCLWLTTTMSGPSTETGIICAIDMNYHLSAVMQYIKIATEFIILAFFLERVIMLHRSARHVESDIHHSQWRRLALINSGITFLVILCEVLVGQITVNMKDYLLLTYSVVNLIQANLVVFVVEDTRNVFRKRQTSSNNDTKGGPPAQVGGSIQHNGSGGGSSNPQPRSSYSYNQQAQSYSSRQGTQNATESSTQYGFSYPAPSSPRHQNMNSNGDSGPTPESWSPTSMYPSPSSVNSRYPIHVPAGYDLSLPERPISDLYDFGPKTEWGRHTPQDEEIQMTVPRHGHGARPL</sequence>
<accession>A0A9P6KAP2</accession>
<feature type="transmembrane region" description="Helical" evidence="2">
    <location>
        <begin position="117"/>
        <end position="139"/>
    </location>
</feature>
<evidence type="ECO:0000313" key="4">
    <source>
        <dbReference type="Proteomes" id="UP000780801"/>
    </source>
</evidence>
<gene>
    <name evidence="3" type="ORF">BGW38_006652</name>
</gene>
<proteinExistence type="predicted"/>
<keyword evidence="2" id="KW-1133">Transmembrane helix</keyword>
<dbReference type="AlphaFoldDB" id="A0A9P6KAP2"/>
<feature type="transmembrane region" description="Helical" evidence="2">
    <location>
        <begin position="145"/>
        <end position="165"/>
    </location>
</feature>
<dbReference type="Proteomes" id="UP000780801">
    <property type="component" value="Unassembled WGS sequence"/>
</dbReference>